<dbReference type="Proteomes" id="UP001295423">
    <property type="component" value="Unassembled WGS sequence"/>
</dbReference>
<reference evidence="3" key="1">
    <citation type="submission" date="2023-08" db="EMBL/GenBank/DDBJ databases">
        <authorList>
            <person name="Audoor S."/>
            <person name="Bilcke G."/>
        </authorList>
    </citation>
    <scope>NUCLEOTIDE SEQUENCE</scope>
</reference>
<feature type="compositionally biased region" description="Basic residues" evidence="1">
    <location>
        <begin position="314"/>
        <end position="327"/>
    </location>
</feature>
<dbReference type="Pfam" id="PF07716">
    <property type="entry name" value="bZIP_2"/>
    <property type="match status" value="1"/>
</dbReference>
<evidence type="ECO:0000313" key="4">
    <source>
        <dbReference type="Proteomes" id="UP001295423"/>
    </source>
</evidence>
<feature type="region of interest" description="Disordered" evidence="1">
    <location>
        <begin position="283"/>
        <end position="327"/>
    </location>
</feature>
<dbReference type="InterPro" id="IPR046347">
    <property type="entry name" value="bZIP_sf"/>
</dbReference>
<dbReference type="Gene3D" id="1.20.5.170">
    <property type="match status" value="1"/>
</dbReference>
<dbReference type="InterPro" id="IPR004827">
    <property type="entry name" value="bZIP"/>
</dbReference>
<gene>
    <name evidence="3" type="ORF">CYCCA115_LOCUS8460</name>
</gene>
<dbReference type="GO" id="GO:0003700">
    <property type="term" value="F:DNA-binding transcription factor activity"/>
    <property type="evidence" value="ECO:0007669"/>
    <property type="project" value="InterPro"/>
</dbReference>
<dbReference type="SUPFAM" id="SSF57959">
    <property type="entry name" value="Leucine zipper domain"/>
    <property type="match status" value="1"/>
</dbReference>
<keyword evidence="4" id="KW-1185">Reference proteome</keyword>
<feature type="compositionally biased region" description="Low complexity" evidence="1">
    <location>
        <begin position="7"/>
        <end position="17"/>
    </location>
</feature>
<feature type="domain" description="BZIP" evidence="2">
    <location>
        <begin position="305"/>
        <end position="353"/>
    </location>
</feature>
<accession>A0AAD2CR69</accession>
<protein>
    <recommendedName>
        <fullName evidence="2">BZIP domain-containing protein</fullName>
    </recommendedName>
</protein>
<feature type="region of interest" description="Disordered" evidence="1">
    <location>
        <begin position="1"/>
        <end position="25"/>
    </location>
</feature>
<evidence type="ECO:0000313" key="3">
    <source>
        <dbReference type="EMBL" id="CAJ1943477.1"/>
    </source>
</evidence>
<comment type="caution">
    <text evidence="3">The sequence shown here is derived from an EMBL/GenBank/DDBJ whole genome shotgun (WGS) entry which is preliminary data.</text>
</comment>
<dbReference type="CDD" id="cd14809">
    <property type="entry name" value="bZIP_AUREO-like"/>
    <property type="match status" value="1"/>
</dbReference>
<dbReference type="SMART" id="SM00338">
    <property type="entry name" value="BRLZ"/>
    <property type="match status" value="1"/>
</dbReference>
<evidence type="ECO:0000259" key="2">
    <source>
        <dbReference type="PROSITE" id="PS50217"/>
    </source>
</evidence>
<proteinExistence type="predicted"/>
<name>A0AAD2CR69_9STRA</name>
<sequence>MATLALSSSRNNNGSSSTKRHQPVQILPRQATTPAVSHAPLLSSYPASDFVFPENVFDFEEEFIDVDELLMDLGMDPPPASSSSNYDGMTSSNQHDDYEYHDYDHQAEEQALLPPFLTNTSSDWPPVEASAASERSKAYNHSFGGVVRTVSLDQVSAITGSVPNPMRNIPPDEPPSKKQKIVYNPLLPYPATSAVAAADAAAAAATSIKRTTTSKPHTATRNIITPTKKITPTTTNKVTIAKSSSIPSLLPSSYFSSTTQINKPSTSTIPSTSRAPAMELPQALTISNERKRKMSRKEAELNLSMDELEERRERNRSHAKKSRQRKKAITELLQESVQSLQQANQILRQGLNQEMGEHYAEQVLESQKELEKQSFLEMLKNPANRVVDASGLAFFKKLQKRVPKDNEEDGDCSN</sequence>
<organism evidence="3 4">
    <name type="scientific">Cylindrotheca closterium</name>
    <dbReference type="NCBI Taxonomy" id="2856"/>
    <lineage>
        <taxon>Eukaryota</taxon>
        <taxon>Sar</taxon>
        <taxon>Stramenopiles</taxon>
        <taxon>Ochrophyta</taxon>
        <taxon>Bacillariophyta</taxon>
        <taxon>Bacillariophyceae</taxon>
        <taxon>Bacillariophycidae</taxon>
        <taxon>Bacillariales</taxon>
        <taxon>Bacillariaceae</taxon>
        <taxon>Cylindrotheca</taxon>
    </lineage>
</organism>
<dbReference type="PROSITE" id="PS50217">
    <property type="entry name" value="BZIP"/>
    <property type="match status" value="1"/>
</dbReference>
<dbReference type="EMBL" id="CAKOGP040001113">
    <property type="protein sequence ID" value="CAJ1943477.1"/>
    <property type="molecule type" value="Genomic_DNA"/>
</dbReference>
<dbReference type="AlphaFoldDB" id="A0AAD2CR69"/>
<evidence type="ECO:0000256" key="1">
    <source>
        <dbReference type="SAM" id="MobiDB-lite"/>
    </source>
</evidence>